<dbReference type="GO" id="GO:0004672">
    <property type="term" value="F:protein kinase activity"/>
    <property type="evidence" value="ECO:0007669"/>
    <property type="project" value="InterPro"/>
</dbReference>
<feature type="domain" description="Protein kinase" evidence="9">
    <location>
        <begin position="394"/>
        <end position="669"/>
    </location>
</feature>
<keyword evidence="4" id="KW-0677">Repeat</keyword>
<dbReference type="Gene3D" id="3.80.10.10">
    <property type="entry name" value="Ribonuclease Inhibitor"/>
    <property type="match status" value="2"/>
</dbReference>
<evidence type="ECO:0000256" key="7">
    <source>
        <dbReference type="SAM" id="MobiDB-lite"/>
    </source>
</evidence>
<proteinExistence type="predicted"/>
<name>A0AAV3PR32_LITER</name>
<dbReference type="SUPFAM" id="SSF56112">
    <property type="entry name" value="Protein kinase-like (PK-like)"/>
    <property type="match status" value="1"/>
</dbReference>
<feature type="region of interest" description="Disordered" evidence="7">
    <location>
        <begin position="241"/>
        <end position="294"/>
    </location>
</feature>
<feature type="region of interest" description="Disordered" evidence="7">
    <location>
        <begin position="348"/>
        <end position="369"/>
    </location>
</feature>
<keyword evidence="11" id="KW-1185">Reference proteome</keyword>
<accession>A0AAV3PR32</accession>
<dbReference type="InterPro" id="IPR032675">
    <property type="entry name" value="LRR_dom_sf"/>
</dbReference>
<evidence type="ECO:0000256" key="6">
    <source>
        <dbReference type="ARBA" id="ARBA00023136"/>
    </source>
</evidence>
<keyword evidence="5 8" id="KW-1133">Transmembrane helix</keyword>
<dbReference type="Pfam" id="PF00069">
    <property type="entry name" value="Pkinase"/>
    <property type="match status" value="1"/>
</dbReference>
<dbReference type="InterPro" id="IPR000719">
    <property type="entry name" value="Prot_kinase_dom"/>
</dbReference>
<dbReference type="InterPro" id="IPR001611">
    <property type="entry name" value="Leu-rich_rpt"/>
</dbReference>
<dbReference type="Gene3D" id="3.30.200.20">
    <property type="entry name" value="Phosphorylase Kinase, domain 1"/>
    <property type="match status" value="1"/>
</dbReference>
<evidence type="ECO:0000256" key="1">
    <source>
        <dbReference type="ARBA" id="ARBA00004370"/>
    </source>
</evidence>
<dbReference type="Pfam" id="PF00560">
    <property type="entry name" value="LRR_1"/>
    <property type="match status" value="3"/>
</dbReference>
<dbReference type="AlphaFoldDB" id="A0AAV3PR32"/>
<comment type="caution">
    <text evidence="10">The sequence shown here is derived from an EMBL/GenBank/DDBJ whole genome shotgun (WGS) entry which is preliminary data.</text>
</comment>
<evidence type="ECO:0000256" key="5">
    <source>
        <dbReference type="ARBA" id="ARBA00022989"/>
    </source>
</evidence>
<evidence type="ECO:0000259" key="9">
    <source>
        <dbReference type="PROSITE" id="PS50011"/>
    </source>
</evidence>
<keyword evidence="6 8" id="KW-0472">Membrane</keyword>
<evidence type="ECO:0000256" key="2">
    <source>
        <dbReference type="ARBA" id="ARBA00022614"/>
    </source>
</evidence>
<feature type="transmembrane region" description="Helical" evidence="8">
    <location>
        <begin position="298"/>
        <end position="320"/>
    </location>
</feature>
<keyword evidence="3 8" id="KW-0812">Transmembrane</keyword>
<sequence>MRLFCHKPYWTNYDMESVHAATRKCMIVLLNFLIIVSMASNATAEAEADALLRLKNSFNNAGVLQSWQPGTKPCDENLIWEGIICSGDSVYGIRLEELNLSGTLDTDALLQLPGLRTLSFKSNSFSGPIPAINTLIGLRALYLANNNFSGEIPMEYFAEMSYLKKVWLSSNQFSGTIPLSLNIIPLIELHLENNQFSGSIPELNQSTILDLNLSNNNLTGPIPPGLSRFDEKTFEGNLGLCGEKAGKPCDEQPKEPPQEIPTPEPPQEAPTPEPPIQEPPAKENEDKHDDGNNNRKTISMWVMIVSPTILGSMLVLLVFLRRKQERNHELSRENVYIIKDATESGRNMPATKDTDIGLRKDSLGSSKGGGSREFTELTIVNDEKGEFRLSDLMKASAEVLGIGTLGSSYKATISNGFSVVVKRVKEMNKLEKDAFDAEMRSLGRINHKNVLPPLAYHYRKDEKLLITEYMTNGSLLYLLHGDKGSQHEDLKWPVRLRIIQGIARGLFYIHTELSQMELPHGNLKSSNVLLSPEYEPLLSEYGFSSLITSTEATRLLFAYKSPEALLNQQVSPGCDVYCLGIIILELLTGKFPSQYLNNGKGGTDIVQWARSAIDEERELELFDPDIAGSDDSLNEMEQLFHIGVACTEPEPRKRLDIREAISRIEALHV</sequence>
<dbReference type="InterPro" id="IPR046959">
    <property type="entry name" value="PRK1-6/SRF4-like"/>
</dbReference>
<dbReference type="PANTHER" id="PTHR48007:SF38">
    <property type="entry name" value="LEUCINE-RICH REPEAT PROTEIN KINASE FAMILY PROTEIN"/>
    <property type="match status" value="1"/>
</dbReference>
<feature type="compositionally biased region" description="Basic and acidic residues" evidence="7">
    <location>
        <begin position="352"/>
        <end position="362"/>
    </location>
</feature>
<dbReference type="SUPFAM" id="SSF52058">
    <property type="entry name" value="L domain-like"/>
    <property type="match status" value="1"/>
</dbReference>
<organism evidence="10 11">
    <name type="scientific">Lithospermum erythrorhizon</name>
    <name type="common">Purple gromwell</name>
    <name type="synonym">Lithospermum officinale var. erythrorhizon</name>
    <dbReference type="NCBI Taxonomy" id="34254"/>
    <lineage>
        <taxon>Eukaryota</taxon>
        <taxon>Viridiplantae</taxon>
        <taxon>Streptophyta</taxon>
        <taxon>Embryophyta</taxon>
        <taxon>Tracheophyta</taxon>
        <taxon>Spermatophyta</taxon>
        <taxon>Magnoliopsida</taxon>
        <taxon>eudicotyledons</taxon>
        <taxon>Gunneridae</taxon>
        <taxon>Pentapetalae</taxon>
        <taxon>asterids</taxon>
        <taxon>lamiids</taxon>
        <taxon>Boraginales</taxon>
        <taxon>Boraginaceae</taxon>
        <taxon>Boraginoideae</taxon>
        <taxon>Lithospermeae</taxon>
        <taxon>Lithospermum</taxon>
    </lineage>
</organism>
<comment type="subcellular location">
    <subcellularLocation>
        <location evidence="1">Membrane</location>
    </subcellularLocation>
</comment>
<dbReference type="GO" id="GO:0016020">
    <property type="term" value="C:membrane"/>
    <property type="evidence" value="ECO:0007669"/>
    <property type="project" value="UniProtKB-SubCell"/>
</dbReference>
<evidence type="ECO:0000313" key="10">
    <source>
        <dbReference type="EMBL" id="GAA0153392.1"/>
    </source>
</evidence>
<evidence type="ECO:0000256" key="8">
    <source>
        <dbReference type="SAM" id="Phobius"/>
    </source>
</evidence>
<dbReference type="EMBL" id="BAABME010002169">
    <property type="protein sequence ID" value="GAA0153392.1"/>
    <property type="molecule type" value="Genomic_DNA"/>
</dbReference>
<protein>
    <submittedName>
        <fullName evidence="10">Transmembrane signal receptor</fullName>
    </submittedName>
</protein>
<feature type="compositionally biased region" description="Basic and acidic residues" evidence="7">
    <location>
        <begin position="280"/>
        <end position="293"/>
    </location>
</feature>
<dbReference type="GO" id="GO:0005524">
    <property type="term" value="F:ATP binding"/>
    <property type="evidence" value="ECO:0007669"/>
    <property type="project" value="InterPro"/>
</dbReference>
<dbReference type="Proteomes" id="UP001454036">
    <property type="component" value="Unassembled WGS sequence"/>
</dbReference>
<keyword evidence="2" id="KW-0433">Leucine-rich repeat</keyword>
<evidence type="ECO:0000256" key="3">
    <source>
        <dbReference type="ARBA" id="ARBA00022692"/>
    </source>
</evidence>
<evidence type="ECO:0000313" key="11">
    <source>
        <dbReference type="Proteomes" id="UP001454036"/>
    </source>
</evidence>
<feature type="compositionally biased region" description="Pro residues" evidence="7">
    <location>
        <begin position="258"/>
        <end position="278"/>
    </location>
</feature>
<gene>
    <name evidence="10" type="ORF">LIER_11641</name>
</gene>
<dbReference type="InterPro" id="IPR011009">
    <property type="entry name" value="Kinase-like_dom_sf"/>
</dbReference>
<evidence type="ECO:0000256" key="4">
    <source>
        <dbReference type="ARBA" id="ARBA00022737"/>
    </source>
</evidence>
<dbReference type="Gene3D" id="1.10.510.10">
    <property type="entry name" value="Transferase(Phosphotransferase) domain 1"/>
    <property type="match status" value="1"/>
</dbReference>
<dbReference type="PANTHER" id="PTHR48007">
    <property type="entry name" value="LEUCINE-RICH REPEAT RECEPTOR-LIKE PROTEIN KINASE PXC1"/>
    <property type="match status" value="1"/>
</dbReference>
<reference evidence="10 11" key="1">
    <citation type="submission" date="2024-01" db="EMBL/GenBank/DDBJ databases">
        <title>The complete chloroplast genome sequence of Lithospermum erythrorhizon: insights into the phylogenetic relationship among Boraginaceae species and the maternal lineages of purple gromwells.</title>
        <authorList>
            <person name="Okada T."/>
            <person name="Watanabe K."/>
        </authorList>
    </citation>
    <scope>NUCLEOTIDE SEQUENCE [LARGE SCALE GENOMIC DNA]</scope>
</reference>
<dbReference type="PROSITE" id="PS50011">
    <property type="entry name" value="PROTEIN_KINASE_DOM"/>
    <property type="match status" value="1"/>
</dbReference>
<keyword evidence="10" id="KW-0675">Receptor</keyword>
<dbReference type="InterPro" id="IPR013210">
    <property type="entry name" value="LRR_N_plant-typ"/>
</dbReference>
<dbReference type="Pfam" id="PF08263">
    <property type="entry name" value="LRRNT_2"/>
    <property type="match status" value="1"/>
</dbReference>
<feature type="compositionally biased region" description="Basic and acidic residues" evidence="7">
    <location>
        <begin position="244"/>
        <end position="257"/>
    </location>
</feature>